<dbReference type="PANTHER" id="PTHR23140:SF0">
    <property type="entry name" value="U2 SNRNP-ASSOCIATED SURP MOTIF-CONTAINING PROTEIN"/>
    <property type="match status" value="1"/>
</dbReference>
<dbReference type="SUPFAM" id="SSF109905">
    <property type="entry name" value="Surp module (SWAP domain)"/>
    <property type="match status" value="1"/>
</dbReference>
<keyword evidence="1 2" id="KW-0694">RNA-binding</keyword>
<dbReference type="InterPro" id="IPR051485">
    <property type="entry name" value="SR-CTD_assoc_factor"/>
</dbReference>
<name>J4CDV4_THEOR</name>
<dbReference type="SMART" id="SM00648">
    <property type="entry name" value="SWAP"/>
    <property type="match status" value="1"/>
</dbReference>
<organism evidence="8 9">
    <name type="scientific">Theileria orientalis strain Shintoku</name>
    <dbReference type="NCBI Taxonomy" id="869250"/>
    <lineage>
        <taxon>Eukaryota</taxon>
        <taxon>Sar</taxon>
        <taxon>Alveolata</taxon>
        <taxon>Apicomplexa</taxon>
        <taxon>Aconoidasida</taxon>
        <taxon>Piroplasmida</taxon>
        <taxon>Theileriidae</taxon>
        <taxon>Theileria</taxon>
    </lineage>
</organism>
<dbReference type="InterPro" id="IPR006569">
    <property type="entry name" value="CID_dom"/>
</dbReference>
<evidence type="ECO:0000313" key="8">
    <source>
        <dbReference type="EMBL" id="BAM41797.1"/>
    </source>
</evidence>
<feature type="compositionally biased region" description="Acidic residues" evidence="4">
    <location>
        <begin position="695"/>
        <end position="731"/>
    </location>
</feature>
<dbReference type="GeneID" id="20716923"/>
<gene>
    <name evidence="8" type="ORF">TOT_040000896</name>
</gene>
<feature type="domain" description="RRM" evidence="5">
    <location>
        <begin position="169"/>
        <end position="249"/>
    </location>
</feature>
<dbReference type="Proteomes" id="UP000003786">
    <property type="component" value="Chromosome 4"/>
</dbReference>
<dbReference type="OrthoDB" id="377209at2759"/>
<evidence type="ECO:0000256" key="3">
    <source>
        <dbReference type="SAM" id="Coils"/>
    </source>
</evidence>
<dbReference type="STRING" id="869250.J4CDV4"/>
<dbReference type="Pfam" id="PF04818">
    <property type="entry name" value="CID"/>
    <property type="match status" value="1"/>
</dbReference>
<evidence type="ECO:0000259" key="7">
    <source>
        <dbReference type="PROSITE" id="PS51391"/>
    </source>
</evidence>
<evidence type="ECO:0000313" key="9">
    <source>
        <dbReference type="Proteomes" id="UP000003786"/>
    </source>
</evidence>
<accession>J4CDV4</accession>
<dbReference type="PANTHER" id="PTHR23140">
    <property type="entry name" value="RNA PROCESSING PROTEIN LD23810P"/>
    <property type="match status" value="1"/>
</dbReference>
<feature type="domain" description="CID" evidence="7">
    <location>
        <begin position="385"/>
        <end position="538"/>
    </location>
</feature>
<dbReference type="SUPFAM" id="SSF54928">
    <property type="entry name" value="RNA-binding domain, RBD"/>
    <property type="match status" value="1"/>
</dbReference>
<evidence type="ECO:0000259" key="5">
    <source>
        <dbReference type="PROSITE" id="PS50102"/>
    </source>
</evidence>
<evidence type="ECO:0000256" key="4">
    <source>
        <dbReference type="SAM" id="MobiDB-lite"/>
    </source>
</evidence>
<feature type="domain" description="SURP motif" evidence="6">
    <location>
        <begin position="294"/>
        <end position="337"/>
    </location>
</feature>
<dbReference type="EMBL" id="AP011949">
    <property type="protein sequence ID" value="BAM41797.1"/>
    <property type="molecule type" value="Genomic_DNA"/>
</dbReference>
<dbReference type="GO" id="GO:0005634">
    <property type="term" value="C:nucleus"/>
    <property type="evidence" value="ECO:0007669"/>
    <property type="project" value="TreeGrafter"/>
</dbReference>
<reference evidence="8 9" key="1">
    <citation type="journal article" date="2012" name="MBio">
        <title>Comparative genome analysis of three eukaryotic parasites with differing abilities to transform leukocytes reveals key mediators of Theileria-induced leukocyte transformation.</title>
        <authorList>
            <person name="Hayashida K."/>
            <person name="Hara Y."/>
            <person name="Abe T."/>
            <person name="Yamasaki C."/>
            <person name="Toyoda A."/>
            <person name="Kosuge T."/>
            <person name="Suzuki Y."/>
            <person name="Sato Y."/>
            <person name="Kawashima S."/>
            <person name="Katayama T."/>
            <person name="Wakaguri H."/>
            <person name="Inoue N."/>
            <person name="Homma K."/>
            <person name="Tada-Umezaki M."/>
            <person name="Yagi Y."/>
            <person name="Fujii Y."/>
            <person name="Habara T."/>
            <person name="Kanehisa M."/>
            <person name="Watanabe H."/>
            <person name="Ito K."/>
            <person name="Gojobori T."/>
            <person name="Sugawara H."/>
            <person name="Imanishi T."/>
            <person name="Weir W."/>
            <person name="Gardner M."/>
            <person name="Pain A."/>
            <person name="Shiels B."/>
            <person name="Hattori M."/>
            <person name="Nene V."/>
            <person name="Sugimoto C."/>
        </authorList>
    </citation>
    <scope>NUCLEOTIDE SEQUENCE [LARGE SCALE GENOMIC DNA]</scope>
    <source>
        <strain evidence="8 9">Shintoku</strain>
    </source>
</reference>
<dbReference type="Gene3D" id="3.30.70.330">
    <property type="match status" value="1"/>
</dbReference>
<dbReference type="eggNOG" id="KOG0151">
    <property type="taxonomic scope" value="Eukaryota"/>
</dbReference>
<dbReference type="PROSITE" id="PS51391">
    <property type="entry name" value="CID"/>
    <property type="match status" value="1"/>
</dbReference>
<dbReference type="RefSeq" id="XP_009692098.1">
    <property type="nucleotide sequence ID" value="XM_009693803.1"/>
</dbReference>
<dbReference type="PROSITE" id="PS50128">
    <property type="entry name" value="SURP"/>
    <property type="match status" value="1"/>
</dbReference>
<dbReference type="OMA" id="MIFCTRH"/>
<evidence type="ECO:0008006" key="10">
    <source>
        <dbReference type="Google" id="ProtNLM"/>
    </source>
</evidence>
<dbReference type="Gene3D" id="1.10.10.790">
    <property type="entry name" value="Surp module"/>
    <property type="match status" value="1"/>
</dbReference>
<dbReference type="Pfam" id="PF01805">
    <property type="entry name" value="Surp"/>
    <property type="match status" value="1"/>
</dbReference>
<protein>
    <recommendedName>
        <fullName evidence="10">RNA binding protein</fullName>
    </recommendedName>
</protein>
<dbReference type="InterPro" id="IPR035967">
    <property type="entry name" value="SWAP/Surp_sf"/>
</dbReference>
<dbReference type="InterPro" id="IPR008942">
    <property type="entry name" value="ENTH_VHS"/>
</dbReference>
<dbReference type="GO" id="GO:0006396">
    <property type="term" value="P:RNA processing"/>
    <property type="evidence" value="ECO:0007669"/>
    <property type="project" value="InterPro"/>
</dbReference>
<evidence type="ECO:0000259" key="6">
    <source>
        <dbReference type="PROSITE" id="PS50128"/>
    </source>
</evidence>
<evidence type="ECO:0000256" key="1">
    <source>
        <dbReference type="ARBA" id="ARBA00022884"/>
    </source>
</evidence>
<dbReference type="InterPro" id="IPR035979">
    <property type="entry name" value="RBD_domain_sf"/>
</dbReference>
<sequence length="731" mass="83870">MLSLIAKLKKQKEAEEEKLRQNVETAKIYAQYVKSFDGTGAEEPLKFVKSDVLDPSTGSTNATVPEIFTLGTKESPEEELDKDEITSTYLSQINAEENTFKKQPKGSKVREIDTFIEEIKEKQRVISERKELQNKILTATTEHERYEINQRLSKIENDLALNAPDLNSTNIFIGNLPASVTEEVLMSHFAKYGQITGIRIMPVKNESMMRPTTSAFLSYMSHAQAENAKNAMDGKEILKIPCKIGWAKNILRPTIAVQNAQTEKGGPHQTLYKSVNTQPLFQVFVPLPNHKRKIIDLMSKYVSEGGQEFEQMIMEKEAPNGLFSFLYEKYTPESVYYRWRVYSLIQGDTMSTWSVMPFKITNMGKIYCPPPTQNKNTSQSGYVPLTAEQERQFENIIANTTTTRNDVCNAMLFFINNSECAYQLTDLLINRLNDDNLQVNQKIALLYVLSDVLYNSASSRQFSWIYRTSIEKRLPEIFDGVKKFKARSKSKIAGQQLMDVIMKLLKTWEDWTVYSSGLEATLLGDDADSFKAQPEFEEYKHLVDENDGCDMDYFEILATFPLEYREEAYKYLKMGIKELKSLCYQRGLLLMPSDRRTLVVRLVTYDKYQLTQMQVAEEKRLESLKAEEAMNEESLDGSDMEESDMDQETDEAEASERVKIQEATARLQKTLMEKARTLPQPHAEAESKVSVPVEREEEAEVEQEREEPQPEEPADEPEETQDDDIDDIFAS</sequence>
<keyword evidence="3" id="KW-0175">Coiled coil</keyword>
<dbReference type="InterPro" id="IPR000504">
    <property type="entry name" value="RRM_dom"/>
</dbReference>
<feature type="region of interest" description="Disordered" evidence="4">
    <location>
        <begin position="623"/>
        <end position="731"/>
    </location>
</feature>
<evidence type="ECO:0000256" key="2">
    <source>
        <dbReference type="PROSITE-ProRule" id="PRU00176"/>
    </source>
</evidence>
<keyword evidence="9" id="KW-1185">Reference proteome</keyword>
<dbReference type="AlphaFoldDB" id="J4CDV4"/>
<dbReference type="Pfam" id="PF00076">
    <property type="entry name" value="RRM_1"/>
    <property type="match status" value="1"/>
</dbReference>
<dbReference type="InterPro" id="IPR012677">
    <property type="entry name" value="Nucleotide-bd_a/b_plait_sf"/>
</dbReference>
<feature type="compositionally biased region" description="Acidic residues" evidence="4">
    <location>
        <begin position="629"/>
        <end position="653"/>
    </location>
</feature>
<dbReference type="SMART" id="SM00582">
    <property type="entry name" value="RPR"/>
    <property type="match status" value="1"/>
</dbReference>
<dbReference type="InterPro" id="IPR000061">
    <property type="entry name" value="Surp"/>
</dbReference>
<dbReference type="PROSITE" id="PS50102">
    <property type="entry name" value="RRM"/>
    <property type="match status" value="1"/>
</dbReference>
<feature type="coiled-coil region" evidence="3">
    <location>
        <begin position="122"/>
        <end position="149"/>
    </location>
</feature>
<dbReference type="SMART" id="SM00360">
    <property type="entry name" value="RRM"/>
    <property type="match status" value="1"/>
</dbReference>
<dbReference type="KEGG" id="tot:TOT_040000896"/>
<dbReference type="Gene3D" id="1.25.40.90">
    <property type="match status" value="1"/>
</dbReference>
<dbReference type="GO" id="GO:0003723">
    <property type="term" value="F:RNA binding"/>
    <property type="evidence" value="ECO:0007669"/>
    <property type="project" value="UniProtKB-UniRule"/>
</dbReference>
<dbReference type="VEuPathDB" id="PiroplasmaDB:TOT_040000896"/>
<proteinExistence type="predicted"/>